<sequence>MVDFWNLHTSAYLWTVSLIHITYAIVLIGLIETEPTYLTSIEYYVKVYVSIFLIWRFNPYWHTVKFTETDRRIVYSAALFILTTSVLKHVIEQYHPQIKATVRSLFHPLVSAVRAL</sequence>
<dbReference type="AlphaFoldDB" id="A0A6C0B4Z5"/>
<organism evidence="2">
    <name type="scientific">viral metagenome</name>
    <dbReference type="NCBI Taxonomy" id="1070528"/>
    <lineage>
        <taxon>unclassified sequences</taxon>
        <taxon>metagenomes</taxon>
        <taxon>organismal metagenomes</taxon>
    </lineage>
</organism>
<feature type="transmembrane region" description="Helical" evidence="1">
    <location>
        <begin position="12"/>
        <end position="31"/>
    </location>
</feature>
<keyword evidence="1" id="KW-0812">Transmembrane</keyword>
<feature type="transmembrane region" description="Helical" evidence="1">
    <location>
        <begin position="73"/>
        <end position="91"/>
    </location>
</feature>
<keyword evidence="1" id="KW-0472">Membrane</keyword>
<dbReference type="EMBL" id="MN739078">
    <property type="protein sequence ID" value="QHS87102.1"/>
    <property type="molecule type" value="Genomic_DNA"/>
</dbReference>
<accession>A0A6C0B4Z5</accession>
<protein>
    <submittedName>
        <fullName evidence="2">Uncharacterized protein</fullName>
    </submittedName>
</protein>
<evidence type="ECO:0000256" key="1">
    <source>
        <dbReference type="SAM" id="Phobius"/>
    </source>
</evidence>
<proteinExistence type="predicted"/>
<reference evidence="2" key="1">
    <citation type="journal article" date="2020" name="Nature">
        <title>Giant virus diversity and host interactions through global metagenomics.</title>
        <authorList>
            <person name="Schulz F."/>
            <person name="Roux S."/>
            <person name="Paez-Espino D."/>
            <person name="Jungbluth S."/>
            <person name="Walsh D.A."/>
            <person name="Denef V.J."/>
            <person name="McMahon K.D."/>
            <person name="Konstantinidis K.T."/>
            <person name="Eloe-Fadrosh E.A."/>
            <person name="Kyrpides N.C."/>
            <person name="Woyke T."/>
        </authorList>
    </citation>
    <scope>NUCLEOTIDE SEQUENCE</scope>
    <source>
        <strain evidence="2">GVMAG-M-3300009684-20</strain>
    </source>
</reference>
<evidence type="ECO:0000313" key="2">
    <source>
        <dbReference type="EMBL" id="QHS87102.1"/>
    </source>
</evidence>
<keyword evidence="1" id="KW-1133">Transmembrane helix</keyword>
<feature type="transmembrane region" description="Helical" evidence="1">
    <location>
        <begin position="43"/>
        <end position="61"/>
    </location>
</feature>
<name>A0A6C0B4Z5_9ZZZZ</name>